<dbReference type="EC" id="4.6.1.2" evidence="2"/>
<evidence type="ECO:0000256" key="14">
    <source>
        <dbReference type="SAM" id="MobiDB-lite"/>
    </source>
</evidence>
<keyword evidence="6 15" id="KW-1133">Transmembrane helix</keyword>
<evidence type="ECO:0000256" key="2">
    <source>
        <dbReference type="ARBA" id="ARBA00012202"/>
    </source>
</evidence>
<name>N1PBA3_CAPTE</name>
<evidence type="ECO:0000313" key="19">
    <source>
        <dbReference type="Proteomes" id="UP000014760"/>
    </source>
</evidence>
<dbReference type="GO" id="GO:0004383">
    <property type="term" value="F:guanylate cyclase activity"/>
    <property type="evidence" value="ECO:0007669"/>
    <property type="project" value="UniProtKB-EC"/>
</dbReference>
<dbReference type="InterPro" id="IPR018297">
    <property type="entry name" value="A/G_cyclase_CS"/>
</dbReference>
<keyword evidence="19" id="KW-1185">Reference proteome</keyword>
<dbReference type="Pfam" id="PF00211">
    <property type="entry name" value="Guanylate_cyc"/>
    <property type="match status" value="1"/>
</dbReference>
<gene>
    <name evidence="17" type="ORF">CAPTEDRAFT_180162</name>
</gene>
<dbReference type="EnsemblMetazoa" id="CapteT180162">
    <property type="protein sequence ID" value="CapteP180162"/>
    <property type="gene ID" value="CapteG180162"/>
</dbReference>
<reference evidence="17 19" key="2">
    <citation type="journal article" date="2013" name="Nature">
        <title>Insights into bilaterian evolution from three spiralian genomes.</title>
        <authorList>
            <person name="Simakov O."/>
            <person name="Marletaz F."/>
            <person name="Cho S.J."/>
            <person name="Edsinger-Gonzales E."/>
            <person name="Havlak P."/>
            <person name="Hellsten U."/>
            <person name="Kuo D.H."/>
            <person name="Larsson T."/>
            <person name="Lv J."/>
            <person name="Arendt D."/>
            <person name="Savage R."/>
            <person name="Osoegawa K."/>
            <person name="de Jong P."/>
            <person name="Grimwood J."/>
            <person name="Chapman J.A."/>
            <person name="Shapiro H."/>
            <person name="Aerts A."/>
            <person name="Otillar R.P."/>
            <person name="Terry A.Y."/>
            <person name="Boore J.L."/>
            <person name="Grigoriev I.V."/>
            <person name="Lindberg D.R."/>
            <person name="Seaver E.C."/>
            <person name="Weisblat D.A."/>
            <person name="Putnam N.H."/>
            <person name="Rokhsar D.S."/>
        </authorList>
    </citation>
    <scope>NUCLEOTIDE SEQUENCE</scope>
    <source>
        <strain evidence="17 19">I ESC-2004</strain>
    </source>
</reference>
<dbReference type="GO" id="GO:0005525">
    <property type="term" value="F:GTP binding"/>
    <property type="evidence" value="ECO:0007669"/>
    <property type="project" value="UniProtKB-KW"/>
</dbReference>
<keyword evidence="12" id="KW-0141">cGMP biosynthesis</keyword>
<keyword evidence="5" id="KW-0547">Nucleotide-binding</keyword>
<dbReference type="CDD" id="cd07302">
    <property type="entry name" value="CHD"/>
    <property type="match status" value="1"/>
</dbReference>
<dbReference type="EMBL" id="AMQN01000042">
    <property type="status" value="NOT_ANNOTATED_CDS"/>
    <property type="molecule type" value="Genomic_DNA"/>
</dbReference>
<feature type="compositionally biased region" description="Polar residues" evidence="14">
    <location>
        <begin position="368"/>
        <end position="379"/>
    </location>
</feature>
<keyword evidence="11 13" id="KW-0456">Lyase</keyword>
<dbReference type="SUPFAM" id="SSF55073">
    <property type="entry name" value="Nucleotide cyclase"/>
    <property type="match status" value="1"/>
</dbReference>
<evidence type="ECO:0000256" key="8">
    <source>
        <dbReference type="ARBA" id="ARBA00023136"/>
    </source>
</evidence>
<evidence type="ECO:0000256" key="10">
    <source>
        <dbReference type="ARBA" id="ARBA00023180"/>
    </source>
</evidence>
<dbReference type="PANTHER" id="PTHR11920">
    <property type="entry name" value="GUANYLYL CYCLASE"/>
    <property type="match status" value="1"/>
</dbReference>
<evidence type="ECO:0000256" key="7">
    <source>
        <dbReference type="ARBA" id="ARBA00023134"/>
    </source>
</evidence>
<comment type="subcellular location">
    <subcellularLocation>
        <location evidence="1">Membrane</location>
        <topology evidence="1">Single-pass type I membrane protein</topology>
    </subcellularLocation>
</comment>
<dbReference type="GO" id="GO:0004016">
    <property type="term" value="F:adenylate cyclase activity"/>
    <property type="evidence" value="ECO:0007669"/>
    <property type="project" value="TreeGrafter"/>
</dbReference>
<dbReference type="OrthoDB" id="1890790at2759"/>
<dbReference type="EMBL" id="AMQN01000043">
    <property type="status" value="NOT_ANNOTATED_CDS"/>
    <property type="molecule type" value="Genomic_DNA"/>
</dbReference>
<evidence type="ECO:0000256" key="9">
    <source>
        <dbReference type="ARBA" id="ARBA00023170"/>
    </source>
</evidence>
<dbReference type="InterPro" id="IPR029787">
    <property type="entry name" value="Nucleotide_cyclase"/>
</dbReference>
<dbReference type="InterPro" id="IPR050401">
    <property type="entry name" value="Cyclic_nucleotide_synthase"/>
</dbReference>
<evidence type="ECO:0000313" key="18">
    <source>
        <dbReference type="EnsemblMetazoa" id="CapteP180162"/>
    </source>
</evidence>
<reference evidence="19" key="1">
    <citation type="submission" date="2012-12" db="EMBL/GenBank/DDBJ databases">
        <authorList>
            <person name="Hellsten U."/>
            <person name="Grimwood J."/>
            <person name="Chapman J.A."/>
            <person name="Shapiro H."/>
            <person name="Aerts A."/>
            <person name="Otillar R.P."/>
            <person name="Terry A.Y."/>
            <person name="Boore J.L."/>
            <person name="Simakov O."/>
            <person name="Marletaz F."/>
            <person name="Cho S.-J."/>
            <person name="Edsinger-Gonzales E."/>
            <person name="Havlak P."/>
            <person name="Kuo D.-H."/>
            <person name="Larsson T."/>
            <person name="Lv J."/>
            <person name="Arendt D."/>
            <person name="Savage R."/>
            <person name="Osoegawa K."/>
            <person name="de Jong P."/>
            <person name="Lindberg D.R."/>
            <person name="Seaver E.C."/>
            <person name="Weisblat D.A."/>
            <person name="Putnam N.H."/>
            <person name="Grigoriev I.V."/>
            <person name="Rokhsar D.S."/>
        </authorList>
    </citation>
    <scope>NUCLEOTIDE SEQUENCE</scope>
    <source>
        <strain evidence="19">I ESC-2004</strain>
    </source>
</reference>
<dbReference type="GO" id="GO:0035556">
    <property type="term" value="P:intracellular signal transduction"/>
    <property type="evidence" value="ECO:0007669"/>
    <property type="project" value="InterPro"/>
</dbReference>
<feature type="region of interest" description="Disordered" evidence="14">
    <location>
        <begin position="333"/>
        <end position="379"/>
    </location>
</feature>
<keyword evidence="9" id="KW-0675">Receptor</keyword>
<dbReference type="Gene3D" id="6.10.250.780">
    <property type="match status" value="1"/>
</dbReference>
<reference evidence="18" key="3">
    <citation type="submission" date="2015-06" db="UniProtKB">
        <authorList>
            <consortium name="EnsemblMetazoa"/>
        </authorList>
    </citation>
    <scope>IDENTIFICATION</scope>
</reference>
<evidence type="ECO:0000256" key="11">
    <source>
        <dbReference type="ARBA" id="ARBA00023239"/>
    </source>
</evidence>
<evidence type="ECO:0000256" key="1">
    <source>
        <dbReference type="ARBA" id="ARBA00004479"/>
    </source>
</evidence>
<protein>
    <recommendedName>
        <fullName evidence="2">guanylate cyclase</fullName>
        <ecNumber evidence="2">4.6.1.2</ecNumber>
    </recommendedName>
</protein>
<keyword evidence="8 15" id="KW-0472">Membrane</keyword>
<dbReference type="FunFam" id="3.30.70.1230:FF:000004">
    <property type="entry name" value="Guanylate cyclase"/>
    <property type="match status" value="1"/>
</dbReference>
<feature type="transmembrane region" description="Helical" evidence="15">
    <location>
        <begin position="55"/>
        <end position="77"/>
    </location>
</feature>
<feature type="domain" description="Guanylate cyclase" evidence="16">
    <location>
        <begin position="139"/>
        <end position="268"/>
    </location>
</feature>
<dbReference type="InterPro" id="IPR011645">
    <property type="entry name" value="HNOB_dom_associated"/>
</dbReference>
<evidence type="ECO:0000256" key="13">
    <source>
        <dbReference type="RuleBase" id="RU000405"/>
    </source>
</evidence>
<evidence type="ECO:0000256" key="4">
    <source>
        <dbReference type="ARBA" id="ARBA00022729"/>
    </source>
</evidence>
<keyword evidence="10" id="KW-0325">Glycoprotein</keyword>
<keyword evidence="4" id="KW-0732">Signal</keyword>
<dbReference type="PROSITE" id="PS50125">
    <property type="entry name" value="GUANYLATE_CYCLASE_2"/>
    <property type="match status" value="1"/>
</dbReference>
<accession>N1PBA3</accession>
<proteinExistence type="inferred from homology"/>
<comment type="similarity">
    <text evidence="13">Belongs to the adenylyl cyclase class-4/guanylyl cyclase family.</text>
</comment>
<keyword evidence="3 15" id="KW-0812">Transmembrane</keyword>
<evidence type="ECO:0000256" key="6">
    <source>
        <dbReference type="ARBA" id="ARBA00022989"/>
    </source>
</evidence>
<keyword evidence="7" id="KW-0342">GTP-binding</keyword>
<dbReference type="GO" id="GO:0001653">
    <property type="term" value="F:peptide receptor activity"/>
    <property type="evidence" value="ECO:0007669"/>
    <property type="project" value="TreeGrafter"/>
</dbReference>
<dbReference type="GO" id="GO:0005886">
    <property type="term" value="C:plasma membrane"/>
    <property type="evidence" value="ECO:0007669"/>
    <property type="project" value="TreeGrafter"/>
</dbReference>
<dbReference type="PROSITE" id="PS00452">
    <property type="entry name" value="GUANYLATE_CYCLASE_1"/>
    <property type="match status" value="1"/>
</dbReference>
<dbReference type="SMART" id="SM00044">
    <property type="entry name" value="CYCc"/>
    <property type="match status" value="1"/>
</dbReference>
<dbReference type="InterPro" id="IPR001054">
    <property type="entry name" value="A/G_cyclase"/>
</dbReference>
<evidence type="ECO:0000256" key="15">
    <source>
        <dbReference type="SAM" id="Phobius"/>
    </source>
</evidence>
<dbReference type="EMBL" id="KB291798">
    <property type="protein sequence ID" value="ELU18855.1"/>
    <property type="molecule type" value="Genomic_DNA"/>
</dbReference>
<dbReference type="HOGENOM" id="CLU_001072_6_1_1"/>
<evidence type="ECO:0000256" key="12">
    <source>
        <dbReference type="ARBA" id="ARBA00023293"/>
    </source>
</evidence>
<evidence type="ECO:0000259" key="16">
    <source>
        <dbReference type="PROSITE" id="PS50125"/>
    </source>
</evidence>
<dbReference type="Pfam" id="PF07701">
    <property type="entry name" value="HNOBA"/>
    <property type="match status" value="1"/>
</dbReference>
<dbReference type="PANTHER" id="PTHR11920:SF335">
    <property type="entry name" value="GUANYLATE CYCLASE"/>
    <property type="match status" value="1"/>
</dbReference>
<dbReference type="AlphaFoldDB" id="N1PBA3"/>
<dbReference type="STRING" id="283909.N1PBA3"/>
<dbReference type="Proteomes" id="UP000014760">
    <property type="component" value="Unassembled WGS sequence"/>
</dbReference>
<dbReference type="OMA" id="ADMAIMD"/>
<evidence type="ECO:0000256" key="5">
    <source>
        <dbReference type="ARBA" id="ARBA00022741"/>
    </source>
</evidence>
<dbReference type="Gene3D" id="3.30.70.1230">
    <property type="entry name" value="Nucleotide cyclase"/>
    <property type="match status" value="1"/>
</dbReference>
<sequence>MYISRCLATPVKLRGLTVLDYLQHEVAVYVQLRKKVCAYVEETLQGDQAQAKRQIVLFAVIAGCISVACVVTSLWYATCIEHLTQKISLYALKTSEKSKQLANEKKRTDALLYQLLPRSVAEQLKERRAVTAEYFQAVTIYFSDIVGFTSLSSMSTPHEVVDLLNNLYSMFDGTIELYDVYKVETIGDAYMVVSGLPCKNEHHTTEIANMSLDILQSVKDFVIPHLPGRKLSIRIGFHTGPCVAGVVGIKMPRYCLFGDTVNVASRMESSSEAQRIQVTEQTRQILVEKGGFILKRRGDVDVKGKGIMTTYWLDGRDADTVGAVCKHRRTPTIRINGHPVSGSMSNRSEEEQPQEEEATSLLPDPAANENSNETCVQLI</sequence>
<evidence type="ECO:0000313" key="17">
    <source>
        <dbReference type="EMBL" id="ELU18855.1"/>
    </source>
</evidence>
<organism evidence="17">
    <name type="scientific">Capitella teleta</name>
    <name type="common">Polychaete worm</name>
    <dbReference type="NCBI Taxonomy" id="283909"/>
    <lineage>
        <taxon>Eukaryota</taxon>
        <taxon>Metazoa</taxon>
        <taxon>Spiralia</taxon>
        <taxon>Lophotrochozoa</taxon>
        <taxon>Annelida</taxon>
        <taxon>Polychaeta</taxon>
        <taxon>Sedentaria</taxon>
        <taxon>Scolecida</taxon>
        <taxon>Capitellidae</taxon>
        <taxon>Capitella</taxon>
    </lineage>
</organism>
<dbReference type="GO" id="GO:0007168">
    <property type="term" value="P:receptor guanylyl cyclase signaling pathway"/>
    <property type="evidence" value="ECO:0007669"/>
    <property type="project" value="TreeGrafter"/>
</dbReference>
<evidence type="ECO:0000256" key="3">
    <source>
        <dbReference type="ARBA" id="ARBA00022692"/>
    </source>
</evidence>